<dbReference type="InterPro" id="IPR037126">
    <property type="entry name" value="PdaC/RsiV-like_sf"/>
</dbReference>
<keyword evidence="2" id="KW-0732">Signal</keyword>
<dbReference type="Proteomes" id="UP001154266">
    <property type="component" value="Unassembled WGS sequence"/>
</dbReference>
<proteinExistence type="predicted"/>
<dbReference type="InterPro" id="IPR021729">
    <property type="entry name" value="DUF3298"/>
</dbReference>
<feature type="region of interest" description="Disordered" evidence="1">
    <location>
        <begin position="24"/>
        <end position="45"/>
    </location>
</feature>
<organism evidence="4 5">
    <name type="scientific">Mycolicibacterium gadium</name>
    <name type="common">Mycobacterium gadium</name>
    <dbReference type="NCBI Taxonomy" id="1794"/>
    <lineage>
        <taxon>Bacteria</taxon>
        <taxon>Bacillati</taxon>
        <taxon>Actinomycetota</taxon>
        <taxon>Actinomycetes</taxon>
        <taxon>Mycobacteriales</taxon>
        <taxon>Mycobacteriaceae</taxon>
        <taxon>Mycolicibacterium</taxon>
    </lineage>
</organism>
<dbReference type="InterPro" id="IPR053421">
    <property type="entry name" value="Esterase_Immunogenic_RsiV"/>
</dbReference>
<protein>
    <submittedName>
        <fullName evidence="4">DUF3298 and DUF4163 domain-containing protein</fullName>
    </submittedName>
</protein>
<evidence type="ECO:0000256" key="2">
    <source>
        <dbReference type="SAM" id="SignalP"/>
    </source>
</evidence>
<feature type="signal peptide" evidence="2">
    <location>
        <begin position="1"/>
        <end position="21"/>
    </location>
</feature>
<dbReference type="RefSeq" id="WP_278219408.1">
    <property type="nucleotide sequence ID" value="NZ_JAKZMO010000001.1"/>
</dbReference>
<dbReference type="PROSITE" id="PS51257">
    <property type="entry name" value="PROKAR_LIPOPROTEIN"/>
    <property type="match status" value="1"/>
</dbReference>
<evidence type="ECO:0000313" key="5">
    <source>
        <dbReference type="Proteomes" id="UP001154266"/>
    </source>
</evidence>
<dbReference type="NCBIfam" id="NF043047">
    <property type="entry name" value="EstaseRv3036c"/>
    <property type="match status" value="1"/>
</dbReference>
<evidence type="ECO:0000256" key="1">
    <source>
        <dbReference type="SAM" id="MobiDB-lite"/>
    </source>
</evidence>
<evidence type="ECO:0000259" key="3">
    <source>
        <dbReference type="Pfam" id="PF11738"/>
    </source>
</evidence>
<feature type="domain" description="DUF3298" evidence="3">
    <location>
        <begin position="178"/>
        <end position="250"/>
    </location>
</feature>
<evidence type="ECO:0000313" key="4">
    <source>
        <dbReference type="EMBL" id="MDG5481322.1"/>
    </source>
</evidence>
<keyword evidence="5" id="KW-1185">Reference proteome</keyword>
<name>A0ABT6GIX4_MYCGU</name>
<feature type="compositionally biased region" description="Low complexity" evidence="1">
    <location>
        <begin position="25"/>
        <end position="45"/>
    </location>
</feature>
<dbReference type="Pfam" id="PF11738">
    <property type="entry name" value="DUF3298"/>
    <property type="match status" value="1"/>
</dbReference>
<reference evidence="4" key="1">
    <citation type="journal article" date="2023" name="Environ. Microbiol.">
        <title>The 2-methylpropene degradation pathway in Mycobacteriaceae family strains.</title>
        <authorList>
            <person name="Helbich S."/>
            <person name="Barrantes I."/>
            <person name="Dos Anjos Borges L.G."/>
            <person name="Pieper D.H."/>
            <person name="Vainshtein Y."/>
            <person name="Sohn K."/>
            <person name="Engesser K.H."/>
        </authorList>
    </citation>
    <scope>NUCLEOTIDE SEQUENCE</scope>
    <source>
        <strain evidence="4">IBE100</strain>
    </source>
</reference>
<accession>A0ABT6GIX4</accession>
<dbReference type="Gene3D" id="3.30.565.40">
    <property type="entry name" value="Fervidobacterium nodosum Rt17-B1 like"/>
    <property type="match status" value="1"/>
</dbReference>
<sequence>MTKRHLVIAVAVILTVAACDSSSEPATSSEAVTTPPTTATSGTATTSAAATTTAATSSACTELEGTVGAAGLCTVHTETPDYTIDMSFPVDYPDQGAVEDVLTDQRDEFIDLVEDSPARDVPKALDVKSQTFRSGTASSGTESLVFEEYVNFGGAHPVTNYDALNYDLGKKAPITFDTLFNQESDPVAMLDRLVAADLEKQLPSVTVGENPIGARMYRNFALTDDAVLFFLSQGQWTISAAGPRTVSIPRAELASILA</sequence>
<comment type="caution">
    <text evidence="4">The sequence shown here is derived from an EMBL/GenBank/DDBJ whole genome shotgun (WGS) entry which is preliminary data.</text>
</comment>
<feature type="chain" id="PRO_5046469312" evidence="2">
    <location>
        <begin position="22"/>
        <end position="258"/>
    </location>
</feature>
<gene>
    <name evidence="4" type="ORF">MNO81_00740</name>
</gene>
<dbReference type="Gene3D" id="3.90.640.20">
    <property type="entry name" value="Heat-shock cognate protein, ATPase"/>
    <property type="match status" value="1"/>
</dbReference>
<dbReference type="EMBL" id="JAKZMO010000001">
    <property type="protein sequence ID" value="MDG5481322.1"/>
    <property type="molecule type" value="Genomic_DNA"/>
</dbReference>